<dbReference type="PANTHER" id="PTHR38030:SF2">
    <property type="entry name" value="PROTOPORPHYRINOGEN IX DEHYDROGENASE [QUINONE]"/>
    <property type="match status" value="1"/>
</dbReference>
<dbReference type="PROSITE" id="PS00201">
    <property type="entry name" value="FLAVODOXIN"/>
    <property type="match status" value="1"/>
</dbReference>
<evidence type="ECO:0000259" key="1">
    <source>
        <dbReference type="PROSITE" id="PS50902"/>
    </source>
</evidence>
<dbReference type="EMBL" id="JAFJZZ010000007">
    <property type="protein sequence ID" value="MBN7774195.1"/>
    <property type="molecule type" value="Genomic_DNA"/>
</dbReference>
<keyword evidence="3" id="KW-1185">Reference proteome</keyword>
<dbReference type="GO" id="GO:0006783">
    <property type="term" value="P:heme biosynthetic process"/>
    <property type="evidence" value="ECO:0007669"/>
    <property type="project" value="TreeGrafter"/>
</dbReference>
<dbReference type="Pfam" id="PF12724">
    <property type="entry name" value="Flavodoxin_5"/>
    <property type="match status" value="1"/>
</dbReference>
<dbReference type="Gene3D" id="3.40.50.360">
    <property type="match status" value="1"/>
</dbReference>
<dbReference type="GO" id="GO:0009055">
    <property type="term" value="F:electron transfer activity"/>
    <property type="evidence" value="ECO:0007669"/>
    <property type="project" value="InterPro"/>
</dbReference>
<dbReference type="GO" id="GO:0070819">
    <property type="term" value="F:menaquinone-dependent protoporphyrinogen oxidase activity"/>
    <property type="evidence" value="ECO:0007669"/>
    <property type="project" value="TreeGrafter"/>
</dbReference>
<dbReference type="GO" id="GO:0016651">
    <property type="term" value="F:oxidoreductase activity, acting on NAD(P)H"/>
    <property type="evidence" value="ECO:0007669"/>
    <property type="project" value="UniProtKB-ARBA"/>
</dbReference>
<name>A0A939DAL6_CLOAM</name>
<dbReference type="InterPro" id="IPR001226">
    <property type="entry name" value="Flavodoxin_CS"/>
</dbReference>
<dbReference type="InterPro" id="IPR008254">
    <property type="entry name" value="Flavodoxin/NO_synth"/>
</dbReference>
<dbReference type="SUPFAM" id="SSF52218">
    <property type="entry name" value="Flavoproteins"/>
    <property type="match status" value="1"/>
</dbReference>
<feature type="domain" description="Flavodoxin-like" evidence="1">
    <location>
        <begin position="36"/>
        <end position="206"/>
    </location>
</feature>
<dbReference type="RefSeq" id="WP_206583037.1">
    <property type="nucleotide sequence ID" value="NZ_JAFJZZ010000007.1"/>
</dbReference>
<protein>
    <submittedName>
        <fullName evidence="2">Flavodoxin</fullName>
    </submittedName>
</protein>
<evidence type="ECO:0000313" key="3">
    <source>
        <dbReference type="Proteomes" id="UP000664545"/>
    </source>
</evidence>
<dbReference type="AlphaFoldDB" id="A0A939DAL6"/>
<proteinExistence type="predicted"/>
<dbReference type="Proteomes" id="UP000664545">
    <property type="component" value="Unassembled WGS sequence"/>
</dbReference>
<evidence type="ECO:0000313" key="2">
    <source>
        <dbReference type="EMBL" id="MBN7774195.1"/>
    </source>
</evidence>
<reference evidence="2" key="1">
    <citation type="submission" date="2021-02" db="EMBL/GenBank/DDBJ databases">
        <title>Abyssanaerobacter marinus gen.nov., sp., nov, anaerobic bacterium isolated from the Onnuri vent field of Indian Ocean and suggestion of Mogibacteriaceae fam. nov., and proposal of reclassification of ambiguous this family's genus member.</title>
        <authorList>
            <person name="Kim Y.J."/>
            <person name="Yang J.-A."/>
        </authorList>
    </citation>
    <scope>NUCLEOTIDE SEQUENCE</scope>
    <source>
        <strain evidence="2">DSM 2634</strain>
    </source>
</reference>
<sequence>MYDFLYELEHKWFKDQVYLEGVILVQINDNANPNKIAVIYNSKSGFTQKYARWIAKAVQADLLIGKKTKAEDLLHYDTIVFGGGLYAGGINGLKLITKNYSNLKDKKIAVFCLGATPVRDEIVEEVRNKNLNVQQQESIQFFMLRGGFNYETLTPFDKILMNLLKLKLKRKKVLTADERGMLRSYTHPVDFTNEKNIEPIIKYINE</sequence>
<organism evidence="2 3">
    <name type="scientific">Clostridium aminobutyricum</name>
    <dbReference type="NCBI Taxonomy" id="33953"/>
    <lineage>
        <taxon>Bacteria</taxon>
        <taxon>Bacillati</taxon>
        <taxon>Bacillota</taxon>
        <taxon>Clostridia</taxon>
        <taxon>Eubacteriales</taxon>
        <taxon>Clostridiaceae</taxon>
        <taxon>Clostridium</taxon>
    </lineage>
</organism>
<dbReference type="PANTHER" id="PTHR38030">
    <property type="entry name" value="PROTOPORPHYRINOGEN IX DEHYDROGENASE [MENAQUINONE]"/>
    <property type="match status" value="1"/>
</dbReference>
<gene>
    <name evidence="2" type="ORF">JYB65_12540</name>
</gene>
<dbReference type="InterPro" id="IPR026816">
    <property type="entry name" value="Flavodoxin_dom"/>
</dbReference>
<dbReference type="InterPro" id="IPR029039">
    <property type="entry name" value="Flavoprotein-like_sf"/>
</dbReference>
<accession>A0A939DAL6</accession>
<dbReference type="GO" id="GO:0010181">
    <property type="term" value="F:FMN binding"/>
    <property type="evidence" value="ECO:0007669"/>
    <property type="project" value="InterPro"/>
</dbReference>
<dbReference type="InterPro" id="IPR052200">
    <property type="entry name" value="Protoporphyrinogen_IX_DH"/>
</dbReference>
<comment type="caution">
    <text evidence="2">The sequence shown here is derived from an EMBL/GenBank/DDBJ whole genome shotgun (WGS) entry which is preliminary data.</text>
</comment>
<dbReference type="PROSITE" id="PS50902">
    <property type="entry name" value="FLAVODOXIN_LIKE"/>
    <property type="match status" value="1"/>
</dbReference>